<dbReference type="Proteomes" id="UP000198642">
    <property type="component" value="Unassembled WGS sequence"/>
</dbReference>
<protein>
    <submittedName>
        <fullName evidence="2">YqzM-like protein</fullName>
    </submittedName>
</protein>
<sequence>MYLFYTWDYIGGVKVNEFEKDVQSKNNDVVDSIKGFAFSFIFFVLIFAIGAAINVVGS</sequence>
<dbReference type="InterPro" id="IPR025416">
    <property type="entry name" value="YqzM"/>
</dbReference>
<accession>A0A1I0V105</accession>
<evidence type="ECO:0000313" key="2">
    <source>
        <dbReference type="EMBL" id="SFA69981.1"/>
    </source>
</evidence>
<name>A0A1I0V105_9BACI</name>
<reference evidence="2 3" key="1">
    <citation type="submission" date="2016-10" db="EMBL/GenBank/DDBJ databases">
        <authorList>
            <person name="de Groot N.N."/>
        </authorList>
    </citation>
    <scope>NUCLEOTIDE SEQUENCE [LARGE SCALE GENOMIC DNA]</scope>
    <source>
        <strain evidence="2 3">CGMCC 1.3702</strain>
    </source>
</reference>
<evidence type="ECO:0000313" key="3">
    <source>
        <dbReference type="Proteomes" id="UP000198642"/>
    </source>
</evidence>
<organism evidence="2 3">
    <name type="scientific">Lentibacillus halodurans</name>
    <dbReference type="NCBI Taxonomy" id="237679"/>
    <lineage>
        <taxon>Bacteria</taxon>
        <taxon>Bacillati</taxon>
        <taxon>Bacillota</taxon>
        <taxon>Bacilli</taxon>
        <taxon>Bacillales</taxon>
        <taxon>Bacillaceae</taxon>
        <taxon>Lentibacillus</taxon>
    </lineage>
</organism>
<keyword evidence="1" id="KW-0812">Transmembrane</keyword>
<dbReference type="EMBL" id="FOJW01000001">
    <property type="protein sequence ID" value="SFA69981.1"/>
    <property type="molecule type" value="Genomic_DNA"/>
</dbReference>
<evidence type="ECO:0000256" key="1">
    <source>
        <dbReference type="SAM" id="Phobius"/>
    </source>
</evidence>
<keyword evidence="3" id="KW-1185">Reference proteome</keyword>
<keyword evidence="1" id="KW-0472">Membrane</keyword>
<dbReference type="Pfam" id="PF14141">
    <property type="entry name" value="YqzM"/>
    <property type="match status" value="1"/>
</dbReference>
<dbReference type="AlphaFoldDB" id="A0A1I0V105"/>
<feature type="transmembrane region" description="Helical" evidence="1">
    <location>
        <begin position="36"/>
        <end position="56"/>
    </location>
</feature>
<proteinExistence type="predicted"/>
<gene>
    <name evidence="2" type="ORF">SAMN04488072_10195</name>
</gene>
<keyword evidence="1" id="KW-1133">Transmembrane helix</keyword>